<evidence type="ECO:0000256" key="2">
    <source>
        <dbReference type="ARBA" id="ARBA00013855"/>
    </source>
</evidence>
<dbReference type="PANTHER" id="PTHR34138:SF1">
    <property type="entry name" value="CELL SHAPE-DETERMINING PROTEIN MREC"/>
    <property type="match status" value="1"/>
</dbReference>
<accession>A0A1G2BA27</accession>
<evidence type="ECO:0000313" key="8">
    <source>
        <dbReference type="Proteomes" id="UP000176420"/>
    </source>
</evidence>
<dbReference type="InterPro" id="IPR007221">
    <property type="entry name" value="MreC"/>
</dbReference>
<comment type="function">
    <text evidence="5">Involved in formation and maintenance of cell shape.</text>
</comment>
<dbReference type="Pfam" id="PF04085">
    <property type="entry name" value="MreC"/>
    <property type="match status" value="1"/>
</dbReference>
<comment type="caution">
    <text evidence="7">The sequence shown here is derived from an EMBL/GenBank/DDBJ whole genome shotgun (WGS) entry which is preliminary data.</text>
</comment>
<keyword evidence="3 5" id="KW-0133">Cell shape</keyword>
<dbReference type="Gene3D" id="2.40.10.340">
    <property type="entry name" value="Rod shape-determining protein MreC, domain 1"/>
    <property type="match status" value="1"/>
</dbReference>
<name>A0A1G2BA27_9BACT</name>
<dbReference type="InterPro" id="IPR055342">
    <property type="entry name" value="MreC_beta-barrel_core"/>
</dbReference>
<dbReference type="PIRSF" id="PIRSF038471">
    <property type="entry name" value="MreC"/>
    <property type="match status" value="1"/>
</dbReference>
<dbReference type="InterPro" id="IPR042175">
    <property type="entry name" value="Cell/Rod_MreC_2"/>
</dbReference>
<dbReference type="InterPro" id="IPR042177">
    <property type="entry name" value="Cell/Rod_1"/>
</dbReference>
<organism evidence="7 8">
    <name type="scientific">Candidatus Kerfeldbacteria bacterium RIFOXYB2_FULL_38_14</name>
    <dbReference type="NCBI Taxonomy" id="1798547"/>
    <lineage>
        <taxon>Bacteria</taxon>
        <taxon>Candidatus Kerfeldiibacteriota</taxon>
    </lineage>
</organism>
<evidence type="ECO:0000259" key="6">
    <source>
        <dbReference type="Pfam" id="PF04085"/>
    </source>
</evidence>
<sequence length="271" mass="30072">MWRRWQNIIHSRFSLFFGIFLLLLFLHYSSLIKPIENLILRSLQPLQVLVYKKVNQNNKINSNPSEISKEELLAEQIKLKDQLQNLIVENAHLKTLVEESGLLAEQIKFLKERSFSAVTARVTSKATDSLSQAVIIDKGAADGLKEGLPVIIKNGIVVGKIFEVQDHSAKILLITSYDLPLSAVVQNNEQSPGIVRGSHNLALMMDFIPQFDQIEVGQSVYSSGSDQFTPAGLVIGKITEIKNEPGSLFQQAAVAPLFSQAEISILSILLP</sequence>
<feature type="domain" description="Rod shape-determining protein MreC beta-barrel core" evidence="6">
    <location>
        <begin position="122"/>
        <end position="264"/>
    </location>
</feature>
<dbReference type="Gene3D" id="2.40.10.350">
    <property type="entry name" value="Rod shape-determining protein MreC, domain 2"/>
    <property type="match status" value="1"/>
</dbReference>
<dbReference type="PANTHER" id="PTHR34138">
    <property type="entry name" value="CELL SHAPE-DETERMINING PROTEIN MREC"/>
    <property type="match status" value="1"/>
</dbReference>
<dbReference type="Proteomes" id="UP000176420">
    <property type="component" value="Unassembled WGS sequence"/>
</dbReference>
<evidence type="ECO:0000313" key="7">
    <source>
        <dbReference type="EMBL" id="OGY86034.1"/>
    </source>
</evidence>
<dbReference type="EMBL" id="MHKI01000026">
    <property type="protein sequence ID" value="OGY86034.1"/>
    <property type="molecule type" value="Genomic_DNA"/>
</dbReference>
<comment type="similarity">
    <text evidence="1 5">Belongs to the MreC family.</text>
</comment>
<proteinExistence type="inferred from homology"/>
<gene>
    <name evidence="7" type="ORF">A2319_00495</name>
</gene>
<evidence type="ECO:0000256" key="3">
    <source>
        <dbReference type="ARBA" id="ARBA00022960"/>
    </source>
</evidence>
<dbReference type="GO" id="GO:0008360">
    <property type="term" value="P:regulation of cell shape"/>
    <property type="evidence" value="ECO:0007669"/>
    <property type="project" value="UniProtKB-KW"/>
</dbReference>
<evidence type="ECO:0000256" key="5">
    <source>
        <dbReference type="PIRNR" id="PIRNR038471"/>
    </source>
</evidence>
<protein>
    <recommendedName>
        <fullName evidence="2 5">Cell shape-determining protein MreC</fullName>
    </recommendedName>
    <alternativeName>
        <fullName evidence="4 5">Cell shape protein MreC</fullName>
    </alternativeName>
</protein>
<evidence type="ECO:0000256" key="4">
    <source>
        <dbReference type="ARBA" id="ARBA00032089"/>
    </source>
</evidence>
<evidence type="ECO:0000256" key="1">
    <source>
        <dbReference type="ARBA" id="ARBA00009369"/>
    </source>
</evidence>
<reference evidence="7 8" key="1">
    <citation type="journal article" date="2016" name="Nat. Commun.">
        <title>Thousands of microbial genomes shed light on interconnected biogeochemical processes in an aquifer system.</title>
        <authorList>
            <person name="Anantharaman K."/>
            <person name="Brown C.T."/>
            <person name="Hug L.A."/>
            <person name="Sharon I."/>
            <person name="Castelle C.J."/>
            <person name="Probst A.J."/>
            <person name="Thomas B.C."/>
            <person name="Singh A."/>
            <person name="Wilkins M.J."/>
            <person name="Karaoz U."/>
            <person name="Brodie E.L."/>
            <person name="Williams K.H."/>
            <person name="Hubbard S.S."/>
            <person name="Banfield J.F."/>
        </authorList>
    </citation>
    <scope>NUCLEOTIDE SEQUENCE [LARGE SCALE GENOMIC DNA]</scope>
</reference>
<dbReference type="AlphaFoldDB" id="A0A1G2BA27"/>
<dbReference type="GO" id="GO:0005886">
    <property type="term" value="C:plasma membrane"/>
    <property type="evidence" value="ECO:0007669"/>
    <property type="project" value="TreeGrafter"/>
</dbReference>